<gene>
    <name evidence="4" type="ORF">EI555_003938</name>
</gene>
<feature type="region of interest" description="Disordered" evidence="2">
    <location>
        <begin position="29"/>
        <end position="50"/>
    </location>
</feature>
<dbReference type="InterPro" id="IPR007110">
    <property type="entry name" value="Ig-like_dom"/>
</dbReference>
<dbReference type="GO" id="GO:0005634">
    <property type="term" value="C:nucleus"/>
    <property type="evidence" value="ECO:0007669"/>
    <property type="project" value="TreeGrafter"/>
</dbReference>
<dbReference type="InterPro" id="IPR036179">
    <property type="entry name" value="Ig-like_dom_sf"/>
</dbReference>
<evidence type="ECO:0000259" key="3">
    <source>
        <dbReference type="PROSITE" id="PS50835"/>
    </source>
</evidence>
<dbReference type="SMART" id="SM00406">
    <property type="entry name" value="IGv"/>
    <property type="match status" value="1"/>
</dbReference>
<dbReference type="InterPro" id="IPR013783">
    <property type="entry name" value="Ig-like_fold"/>
</dbReference>
<accession>A0A4U1EUC6</accession>
<dbReference type="Pfam" id="PF07686">
    <property type="entry name" value="V-set"/>
    <property type="match status" value="1"/>
</dbReference>
<protein>
    <recommendedName>
        <fullName evidence="3">Ig-like domain-containing protein</fullName>
    </recommendedName>
</protein>
<evidence type="ECO:0000313" key="4">
    <source>
        <dbReference type="EMBL" id="TKC40299.1"/>
    </source>
</evidence>
<evidence type="ECO:0000313" key="5">
    <source>
        <dbReference type="Proteomes" id="UP000308365"/>
    </source>
</evidence>
<keyword evidence="1" id="KW-1015">Disulfide bond</keyword>
<evidence type="ECO:0000256" key="2">
    <source>
        <dbReference type="SAM" id="MobiDB-lite"/>
    </source>
</evidence>
<comment type="caution">
    <text evidence="4">The sequence shown here is derived from an EMBL/GenBank/DDBJ whole genome shotgun (WGS) entry which is preliminary data.</text>
</comment>
<dbReference type="SUPFAM" id="SSF48726">
    <property type="entry name" value="Immunoglobulin"/>
    <property type="match status" value="1"/>
</dbReference>
<dbReference type="FunFam" id="2.60.40.10:FF:001336">
    <property type="entry name" value="V-set pre-B cell surrogate light chain 3"/>
    <property type="match status" value="1"/>
</dbReference>
<name>A0A4U1EUC6_MONMO</name>
<dbReference type="PROSITE" id="PS51808">
    <property type="entry name" value="CHCH"/>
    <property type="match status" value="1"/>
</dbReference>
<dbReference type="InterPro" id="IPR013106">
    <property type="entry name" value="Ig_V-set"/>
</dbReference>
<evidence type="ECO:0000256" key="1">
    <source>
        <dbReference type="ARBA" id="ARBA00023157"/>
    </source>
</evidence>
<sequence length="194" mass="20513">MATTAAGVAVGSAVGHVVGSALTGALSGGSSEPAQAAAQQAPARAAPQPQQMGPCAYEIRQFLDCSTTQSDLTLCEGFSEALKQCKYNHASQPTLTQPDTLLVFPGQVAQLSCMLSPRHATVGDYGVSWYQQRAGSAPRFLLHYRSEEDNHRPPDIPDRFSAVTDAAHNACILTISPVQPEDAADYYCSVGYIP</sequence>
<dbReference type="PROSITE" id="PS50835">
    <property type="entry name" value="IG_LIKE"/>
    <property type="match status" value="1"/>
</dbReference>
<dbReference type="GO" id="GO:0005739">
    <property type="term" value="C:mitochondrion"/>
    <property type="evidence" value="ECO:0007669"/>
    <property type="project" value="TreeGrafter"/>
</dbReference>
<dbReference type="InterPro" id="IPR010625">
    <property type="entry name" value="CHCH"/>
</dbReference>
<dbReference type="InterPro" id="IPR055304">
    <property type="entry name" value="CHCHD2/10-like"/>
</dbReference>
<dbReference type="EMBL" id="RWIC01000771">
    <property type="protein sequence ID" value="TKC40299.1"/>
    <property type="molecule type" value="Genomic_DNA"/>
</dbReference>
<dbReference type="Pfam" id="PF06747">
    <property type="entry name" value="CHCH"/>
    <property type="match status" value="1"/>
</dbReference>
<reference evidence="5" key="1">
    <citation type="journal article" date="2019" name="IScience">
        <title>Narwhal Genome Reveals Long-Term Low Genetic Diversity despite Current Large Abundance Size.</title>
        <authorList>
            <person name="Westbury M.V."/>
            <person name="Petersen B."/>
            <person name="Garde E."/>
            <person name="Heide-Jorgensen M.P."/>
            <person name="Lorenzen E.D."/>
        </authorList>
    </citation>
    <scope>NUCLEOTIDE SEQUENCE [LARGE SCALE GENOMIC DNA]</scope>
</reference>
<dbReference type="Gene3D" id="2.60.40.10">
    <property type="entry name" value="Immunoglobulins"/>
    <property type="match status" value="1"/>
</dbReference>
<organism evidence="4 5">
    <name type="scientific">Monodon monoceros</name>
    <name type="common">Narwhal</name>
    <name type="synonym">Ceratodon monodon</name>
    <dbReference type="NCBI Taxonomy" id="40151"/>
    <lineage>
        <taxon>Eukaryota</taxon>
        <taxon>Metazoa</taxon>
        <taxon>Chordata</taxon>
        <taxon>Craniata</taxon>
        <taxon>Vertebrata</taxon>
        <taxon>Euteleostomi</taxon>
        <taxon>Mammalia</taxon>
        <taxon>Eutheria</taxon>
        <taxon>Laurasiatheria</taxon>
        <taxon>Artiodactyla</taxon>
        <taxon>Whippomorpha</taxon>
        <taxon>Cetacea</taxon>
        <taxon>Odontoceti</taxon>
        <taxon>Monodontidae</taxon>
        <taxon>Monodon</taxon>
    </lineage>
</organism>
<dbReference type="PANTHER" id="PTHR13523">
    <property type="entry name" value="COILED-COIL-HELIX-COILED-COIL-HELIX DOMAIN CONTAINING 2/NUR77"/>
    <property type="match status" value="1"/>
</dbReference>
<dbReference type="Proteomes" id="UP000308365">
    <property type="component" value="Unassembled WGS sequence"/>
</dbReference>
<feature type="domain" description="Ig-like" evidence="3">
    <location>
        <begin position="93"/>
        <end position="194"/>
    </location>
</feature>
<dbReference type="AlphaFoldDB" id="A0A4U1EUC6"/>
<dbReference type="PANTHER" id="PTHR13523:SF4">
    <property type="entry name" value="COILED-COIL-HELIX-COILED-COIL-HELIX DOMAIN-CONTAINING PROTEIN 10, MITOCHONDRIAL"/>
    <property type="match status" value="1"/>
</dbReference>
<dbReference type="GO" id="GO:0007005">
    <property type="term" value="P:mitochondrion organization"/>
    <property type="evidence" value="ECO:0007669"/>
    <property type="project" value="InterPro"/>
</dbReference>
<proteinExistence type="predicted"/>